<dbReference type="Gramene" id="A03p71680.2_BraZ1">
    <property type="protein sequence ID" value="A03p71680.2_BraZ1.CDS"/>
    <property type="gene ID" value="A03g71680.2_BraZ1"/>
</dbReference>
<accession>A0A3P5ZKS6</accession>
<dbReference type="EMBL" id="LS974619">
    <property type="protein sequence ID" value="CAG7885825.1"/>
    <property type="molecule type" value="Genomic_DNA"/>
</dbReference>
<proteinExistence type="predicted"/>
<dbReference type="Proteomes" id="UP000694005">
    <property type="component" value="Chromosome A03"/>
</dbReference>
<evidence type="ECO:0008006" key="3">
    <source>
        <dbReference type="Google" id="ProtNLM"/>
    </source>
</evidence>
<gene>
    <name evidence="2" type="ORF">BRAA01T02666Z</name>
    <name evidence="1" type="ORF">BRAPAZ1V2_A03P71680.2</name>
</gene>
<organism evidence="2">
    <name type="scientific">Brassica campestris</name>
    <name type="common">Field mustard</name>
    <dbReference type="NCBI Taxonomy" id="3711"/>
    <lineage>
        <taxon>Eukaryota</taxon>
        <taxon>Viridiplantae</taxon>
        <taxon>Streptophyta</taxon>
        <taxon>Embryophyta</taxon>
        <taxon>Tracheophyta</taxon>
        <taxon>Spermatophyta</taxon>
        <taxon>Magnoliopsida</taxon>
        <taxon>eudicotyledons</taxon>
        <taxon>Gunneridae</taxon>
        <taxon>Pentapetalae</taxon>
        <taxon>rosids</taxon>
        <taxon>malvids</taxon>
        <taxon>Brassicales</taxon>
        <taxon>Brassicaceae</taxon>
        <taxon>Brassiceae</taxon>
        <taxon>Brassica</taxon>
    </lineage>
</organism>
<evidence type="ECO:0000313" key="1">
    <source>
        <dbReference type="EMBL" id="CAG7885825.1"/>
    </source>
</evidence>
<feature type="non-terminal residue" evidence="2">
    <location>
        <position position="1"/>
    </location>
</feature>
<sequence>KAWKSHDLAIDNCQGKCTDSYMQLPAYLHNLVLANPSTIADLHTELDSENDVSWEWFFQHLASFVPDDPQLVIVSDRHPSIYKGMNERNIRYNFKGRHLGYLVAKAARAFKLQDFYSTFNEIKEMDPACAAYLL</sequence>
<dbReference type="AlphaFoldDB" id="A0A3P5ZKS6"/>
<evidence type="ECO:0000313" key="2">
    <source>
        <dbReference type="EMBL" id="VDC76164.1"/>
    </source>
</evidence>
<reference evidence="2" key="1">
    <citation type="submission" date="2018-11" db="EMBL/GenBank/DDBJ databases">
        <authorList>
            <consortium name="Genoscope - CEA"/>
            <person name="William W."/>
        </authorList>
    </citation>
    <scope>NUCLEOTIDE SEQUENCE</scope>
</reference>
<dbReference type="EMBL" id="LR031571">
    <property type="protein sequence ID" value="VDC76164.1"/>
    <property type="molecule type" value="Genomic_DNA"/>
</dbReference>
<name>A0A3P5ZKS6_BRACM</name>
<feature type="non-terminal residue" evidence="2">
    <location>
        <position position="134"/>
    </location>
</feature>
<protein>
    <recommendedName>
        <fullName evidence="3">MULE transposase domain-containing protein</fullName>
    </recommendedName>
</protein>